<feature type="domain" description="HTH araC/xylS-type" evidence="4">
    <location>
        <begin position="208"/>
        <end position="306"/>
    </location>
</feature>
<keyword evidence="2" id="KW-0238">DNA-binding</keyword>
<keyword evidence="1" id="KW-0805">Transcription regulation</keyword>
<keyword evidence="3" id="KW-0804">Transcription</keyword>
<dbReference type="InterPro" id="IPR009057">
    <property type="entry name" value="Homeodomain-like_sf"/>
</dbReference>
<dbReference type="PROSITE" id="PS01124">
    <property type="entry name" value="HTH_ARAC_FAMILY_2"/>
    <property type="match status" value="1"/>
</dbReference>
<dbReference type="SUPFAM" id="SSF46689">
    <property type="entry name" value="Homeodomain-like"/>
    <property type="match status" value="1"/>
</dbReference>
<evidence type="ECO:0000256" key="3">
    <source>
        <dbReference type="ARBA" id="ARBA00023163"/>
    </source>
</evidence>
<gene>
    <name evidence="5" type="ORF">CVO77_19255</name>
</gene>
<evidence type="ECO:0000259" key="4">
    <source>
        <dbReference type="PROSITE" id="PS01124"/>
    </source>
</evidence>
<accession>A0A2S8B416</accession>
<dbReference type="InterPro" id="IPR018062">
    <property type="entry name" value="HTH_AraC-typ_CS"/>
</dbReference>
<dbReference type="GO" id="GO:0043565">
    <property type="term" value="F:sequence-specific DNA binding"/>
    <property type="evidence" value="ECO:0007669"/>
    <property type="project" value="InterPro"/>
</dbReference>
<reference evidence="6" key="1">
    <citation type="submission" date="2017-11" db="EMBL/GenBank/DDBJ databases">
        <title>The complete genome sequence of Sphingopyxis pomeranensis sp. nov. strain WS5A3p.</title>
        <authorList>
            <person name="Kaminski M.A."/>
        </authorList>
    </citation>
    <scope>NUCLEOTIDE SEQUENCE [LARGE SCALE GENOMIC DNA]</scope>
    <source>
        <strain evidence="6">WS5A3p</strain>
    </source>
</reference>
<evidence type="ECO:0000256" key="1">
    <source>
        <dbReference type="ARBA" id="ARBA00023015"/>
    </source>
</evidence>
<evidence type="ECO:0000313" key="6">
    <source>
        <dbReference type="Proteomes" id="UP000238954"/>
    </source>
</evidence>
<dbReference type="PANTHER" id="PTHR46796">
    <property type="entry name" value="HTH-TYPE TRANSCRIPTIONAL ACTIVATOR RHAS-RELATED"/>
    <property type="match status" value="1"/>
</dbReference>
<dbReference type="EMBL" id="PHFW01000003">
    <property type="protein sequence ID" value="PQM27090.1"/>
    <property type="molecule type" value="Genomic_DNA"/>
</dbReference>
<dbReference type="PANTHER" id="PTHR46796:SF6">
    <property type="entry name" value="ARAC SUBFAMILY"/>
    <property type="match status" value="1"/>
</dbReference>
<keyword evidence="6" id="KW-1185">Reference proteome</keyword>
<dbReference type="AlphaFoldDB" id="A0A2S8B416"/>
<dbReference type="Proteomes" id="UP000238954">
    <property type="component" value="Chromosome"/>
</dbReference>
<evidence type="ECO:0000313" key="5">
    <source>
        <dbReference type="EMBL" id="PQM27090.1"/>
    </source>
</evidence>
<sequence length="308" mass="33636">MRVTTETARADERFDFWHSLFPRIEMRHTARDDGYGAAALTCAGDDGIAFTDLVCAPTASRFFDGRVDDMQLCAVVEGQFGVAHGQDEREWLGPGSGLHLLDCHRPAQTHSETSYRAYHITLPRAAVYRAMGSDPIAGTGALRSLPDTPLALLLKDQLGALARHGPNVNPAEAAAAMTLLSGLTLTYLQGFNTAAPRAGKRLGETHFASACRLIEARRDDAGLTADAVARAIGCSRASLYRLFEQRGLSVAEHIRAVRLNHGRVLLREPRLGIGDIALRCGYDDLSAFGKAFRRRFGMSPRDWRMTLS</sequence>
<dbReference type="PROSITE" id="PS00041">
    <property type="entry name" value="HTH_ARAC_FAMILY_1"/>
    <property type="match status" value="1"/>
</dbReference>
<dbReference type="InterPro" id="IPR050204">
    <property type="entry name" value="AraC_XylS_family_regulators"/>
</dbReference>
<dbReference type="Gene3D" id="1.10.10.60">
    <property type="entry name" value="Homeodomain-like"/>
    <property type="match status" value="1"/>
</dbReference>
<dbReference type="GO" id="GO:0003700">
    <property type="term" value="F:DNA-binding transcription factor activity"/>
    <property type="evidence" value="ECO:0007669"/>
    <property type="project" value="InterPro"/>
</dbReference>
<organism evidence="5 6">
    <name type="scientific">Sphingopyxis lindanitolerans</name>
    <dbReference type="NCBI Taxonomy" id="2054227"/>
    <lineage>
        <taxon>Bacteria</taxon>
        <taxon>Pseudomonadati</taxon>
        <taxon>Pseudomonadota</taxon>
        <taxon>Alphaproteobacteria</taxon>
        <taxon>Sphingomonadales</taxon>
        <taxon>Sphingomonadaceae</taxon>
        <taxon>Sphingopyxis</taxon>
    </lineage>
</organism>
<evidence type="ECO:0000256" key="2">
    <source>
        <dbReference type="ARBA" id="ARBA00023125"/>
    </source>
</evidence>
<dbReference type="InterPro" id="IPR020449">
    <property type="entry name" value="Tscrpt_reg_AraC-type_HTH"/>
</dbReference>
<proteinExistence type="predicted"/>
<name>A0A2S8B416_9SPHN</name>
<dbReference type="SMART" id="SM00342">
    <property type="entry name" value="HTH_ARAC"/>
    <property type="match status" value="1"/>
</dbReference>
<comment type="caution">
    <text evidence="5">The sequence shown here is derived from an EMBL/GenBank/DDBJ whole genome shotgun (WGS) entry which is preliminary data.</text>
</comment>
<dbReference type="InterPro" id="IPR018060">
    <property type="entry name" value="HTH_AraC"/>
</dbReference>
<protein>
    <recommendedName>
        <fullName evidence="4">HTH araC/xylS-type domain-containing protein</fullName>
    </recommendedName>
</protein>
<dbReference type="Pfam" id="PF12833">
    <property type="entry name" value="HTH_18"/>
    <property type="match status" value="1"/>
</dbReference>
<dbReference type="PRINTS" id="PR00032">
    <property type="entry name" value="HTHARAC"/>
</dbReference>